<evidence type="ECO:0000256" key="1">
    <source>
        <dbReference type="SAM" id="Phobius"/>
    </source>
</evidence>
<dbReference type="RefSeq" id="WP_222607637.1">
    <property type="nucleotide sequence ID" value="NZ_CP081958.1"/>
</dbReference>
<keyword evidence="1" id="KW-0472">Membrane</keyword>
<name>A0A8T8WDA6_9EURY</name>
<evidence type="ECO:0000313" key="3">
    <source>
        <dbReference type="Proteomes" id="UP000826254"/>
    </source>
</evidence>
<feature type="transmembrane region" description="Helical" evidence="1">
    <location>
        <begin position="12"/>
        <end position="35"/>
    </location>
</feature>
<evidence type="ECO:0000313" key="2">
    <source>
        <dbReference type="EMBL" id="QZP37829.1"/>
    </source>
</evidence>
<organism evidence="2 3">
    <name type="scientific">Halobaculum magnesiiphilum</name>
    <dbReference type="NCBI Taxonomy" id="1017351"/>
    <lineage>
        <taxon>Archaea</taxon>
        <taxon>Methanobacteriati</taxon>
        <taxon>Methanobacteriota</taxon>
        <taxon>Stenosarchaea group</taxon>
        <taxon>Halobacteria</taxon>
        <taxon>Halobacteriales</taxon>
        <taxon>Haloferacaceae</taxon>
        <taxon>Halobaculum</taxon>
    </lineage>
</organism>
<protein>
    <recommendedName>
        <fullName evidence="4">Archaeal Type IV pilin N-terminal domain-containing protein</fullName>
    </recommendedName>
</protein>
<reference evidence="2 3" key="1">
    <citation type="journal article" date="2021" name="Int. J. Syst. Evol. Microbiol.">
        <title>Halobaculum halophilum sp. nov. and Halobaculum salinum sp. nov., isolated from salt lake and saline soil.</title>
        <authorList>
            <person name="Cui H.L."/>
            <person name="Shi X.W."/>
            <person name="Yin X.M."/>
            <person name="Yang X.Y."/>
            <person name="Hou J."/>
            <person name="Zhu L."/>
        </authorList>
    </citation>
    <scope>NUCLEOTIDE SEQUENCE [LARGE SCALE GENOMIC DNA]</scope>
    <source>
        <strain evidence="2 3">NBRC 109044</strain>
    </source>
</reference>
<keyword evidence="1" id="KW-1133">Transmembrane helix</keyword>
<evidence type="ECO:0008006" key="4">
    <source>
        <dbReference type="Google" id="ProtNLM"/>
    </source>
</evidence>
<accession>A0A8T8WDA6</accession>
<dbReference type="AlphaFoldDB" id="A0A8T8WDA6"/>
<dbReference type="GeneID" id="67176719"/>
<dbReference type="Proteomes" id="UP000826254">
    <property type="component" value="Chromosome"/>
</dbReference>
<dbReference type="KEGG" id="hmp:K6T50_01215"/>
<gene>
    <name evidence="2" type="ORF">K6T50_01215</name>
</gene>
<proteinExistence type="predicted"/>
<dbReference type="EMBL" id="CP081958">
    <property type="protein sequence ID" value="QZP37829.1"/>
    <property type="molecule type" value="Genomic_DNA"/>
</dbReference>
<keyword evidence="3" id="KW-1185">Reference proteome</keyword>
<sequence>MPDMPEDPDRLLTVAVVGVAAVFVVALGVLGYVAASGNASTAEPMRDVQWRFDRVNDSHARIVHDGGPTVSPDGLMVSVDDIERHPTWRSETLSEGDSGVFRADAGSDVALLWERNRVDRVVLVRWTVPDGGEG</sequence>
<keyword evidence="1" id="KW-0812">Transmembrane</keyword>